<sequence>MKLKHNKWYLYILKVRKIYFTYLVIVSNYRLVIMDNKFFDRLYKGYSAESFITGQLFENGFEAFRLPADFGIDLVVTNQFKNLHSQKKYDNFFPFGFQVKSRYLRQSDSLQGPNGRNEYQFYFLLKNDEIRILKEFSNSAYAFVFMIPPGFSMKNIYAFCIHSNEIDNMIKHKFFIENSDGYKLNVCFRGLPQQSRESLIDEMLDKELIDEDGASFLKKKLPETFQRNWNASEGFYLYRKSSSNNSTDNLVIKSIISGFDFSKFPSFPKIRYS</sequence>
<evidence type="ECO:0000313" key="2">
    <source>
        <dbReference type="Proteomes" id="UP000326678"/>
    </source>
</evidence>
<evidence type="ECO:0000313" key="1">
    <source>
        <dbReference type="EMBL" id="QFS52680.1"/>
    </source>
</evidence>
<keyword evidence="2" id="KW-1185">Reference proteome</keyword>
<accession>A0A5P8WJC1</accession>
<dbReference type="KEGG" id="nsh:GXM_10435"/>
<reference evidence="1 2" key="1">
    <citation type="submission" date="2019-10" db="EMBL/GenBank/DDBJ databases">
        <title>Genomic and transcriptomic insights into the perfect genentic adaptation of a filamentous nitrogen-fixing cyanobacterium to rice fields.</title>
        <authorList>
            <person name="Chen Z."/>
        </authorList>
    </citation>
    <scope>NUCLEOTIDE SEQUENCE [LARGE SCALE GENOMIC DNA]</scope>
    <source>
        <strain evidence="1">CCNUC1</strain>
    </source>
</reference>
<dbReference type="AlphaFoldDB" id="A0A5P8WJC1"/>
<proteinExistence type="predicted"/>
<evidence type="ECO:0008006" key="3">
    <source>
        <dbReference type="Google" id="ProtNLM"/>
    </source>
</evidence>
<gene>
    <name evidence="1" type="ORF">GXM_10435</name>
</gene>
<organism evidence="1 2">
    <name type="scientific">Nostoc sphaeroides CCNUC1</name>
    <dbReference type="NCBI Taxonomy" id="2653204"/>
    <lineage>
        <taxon>Bacteria</taxon>
        <taxon>Bacillati</taxon>
        <taxon>Cyanobacteriota</taxon>
        <taxon>Cyanophyceae</taxon>
        <taxon>Nostocales</taxon>
        <taxon>Nostocaceae</taxon>
        <taxon>Nostoc</taxon>
    </lineage>
</organism>
<protein>
    <recommendedName>
        <fullName evidence="3">DUF4365 domain-containing protein</fullName>
    </recommendedName>
</protein>
<name>A0A5P8WJC1_9NOSO</name>
<dbReference type="Proteomes" id="UP000326678">
    <property type="component" value="Chromosome pGXM02"/>
</dbReference>
<dbReference type="EMBL" id="CP045229">
    <property type="protein sequence ID" value="QFS52680.1"/>
    <property type="molecule type" value="Genomic_DNA"/>
</dbReference>